<protein>
    <submittedName>
        <fullName evidence="2">Uncharacterized protein</fullName>
    </submittedName>
</protein>
<dbReference type="AlphaFoldDB" id="A0A7W3PKH2"/>
<evidence type="ECO:0000313" key="2">
    <source>
        <dbReference type="EMBL" id="MBA8815505.1"/>
    </source>
</evidence>
<keyword evidence="3" id="KW-1185">Reference proteome</keyword>
<feature type="transmembrane region" description="Helical" evidence="1">
    <location>
        <begin position="27"/>
        <end position="45"/>
    </location>
</feature>
<dbReference type="EMBL" id="JACGWY010000001">
    <property type="protein sequence ID" value="MBA8815505.1"/>
    <property type="molecule type" value="Genomic_DNA"/>
</dbReference>
<comment type="caution">
    <text evidence="2">The sequence shown here is derived from an EMBL/GenBank/DDBJ whole genome shotgun (WGS) entry which is preliminary data.</text>
</comment>
<organism evidence="2 3">
    <name type="scientific">Microbacterium halimionae</name>
    <dbReference type="NCBI Taxonomy" id="1526413"/>
    <lineage>
        <taxon>Bacteria</taxon>
        <taxon>Bacillati</taxon>
        <taxon>Actinomycetota</taxon>
        <taxon>Actinomycetes</taxon>
        <taxon>Micrococcales</taxon>
        <taxon>Microbacteriaceae</taxon>
        <taxon>Microbacterium</taxon>
    </lineage>
</organism>
<sequence>MPELIASVLMALAMLDAAFTHRLAPVYWTALLIAGAIGIAALRTSRRARKQPRVEMLSFAGSGIHTTLGMIVMAALMLGMSHGAAAATTTALTSAAVHHHGLGAGSMTVALVGGAAVYSAVSFVLAARQRGWLVRAEYATMGATTSLMAVALII</sequence>
<gene>
    <name evidence="2" type="ORF">FHX48_000557</name>
</gene>
<proteinExistence type="predicted"/>
<dbReference type="RefSeq" id="WP_167048389.1">
    <property type="nucleotide sequence ID" value="NZ_JAAOZB010000002.1"/>
</dbReference>
<evidence type="ECO:0000313" key="3">
    <source>
        <dbReference type="Proteomes" id="UP000526083"/>
    </source>
</evidence>
<keyword evidence="1" id="KW-1133">Transmembrane helix</keyword>
<reference evidence="2 3" key="1">
    <citation type="submission" date="2020-07" db="EMBL/GenBank/DDBJ databases">
        <title>Sequencing the genomes of 1000 actinobacteria strains.</title>
        <authorList>
            <person name="Klenk H.-P."/>
        </authorList>
    </citation>
    <scope>NUCLEOTIDE SEQUENCE [LARGE SCALE GENOMIC DNA]</scope>
    <source>
        <strain evidence="2 3">DSM 27576</strain>
    </source>
</reference>
<evidence type="ECO:0000256" key="1">
    <source>
        <dbReference type="SAM" id="Phobius"/>
    </source>
</evidence>
<accession>A0A7W3PKH2</accession>
<feature type="transmembrane region" description="Helical" evidence="1">
    <location>
        <begin position="57"/>
        <end position="80"/>
    </location>
</feature>
<dbReference type="Proteomes" id="UP000526083">
    <property type="component" value="Unassembled WGS sequence"/>
</dbReference>
<feature type="transmembrane region" description="Helical" evidence="1">
    <location>
        <begin position="100"/>
        <end position="125"/>
    </location>
</feature>
<keyword evidence="1" id="KW-0812">Transmembrane</keyword>
<name>A0A7W3PKH2_9MICO</name>
<keyword evidence="1" id="KW-0472">Membrane</keyword>
<feature type="transmembrane region" description="Helical" evidence="1">
    <location>
        <begin position="132"/>
        <end position="153"/>
    </location>
</feature>